<protein>
    <submittedName>
        <fullName evidence="1">Uncharacterized protein</fullName>
    </submittedName>
</protein>
<proteinExistence type="predicted"/>
<dbReference type="EMBL" id="QUNS01000006">
    <property type="protein sequence ID" value="REH47486.1"/>
    <property type="molecule type" value="Genomic_DNA"/>
</dbReference>
<accession>A0A3E0HMN9</accession>
<evidence type="ECO:0000313" key="2">
    <source>
        <dbReference type="Proteomes" id="UP000256884"/>
    </source>
</evidence>
<dbReference type="AlphaFoldDB" id="A0A3E0HMN9"/>
<name>A0A3E0HMN9_9FLAO</name>
<organism evidence="1 2">
    <name type="scientific">Tenacibaculum gallaicum</name>
    <dbReference type="NCBI Taxonomy" id="561505"/>
    <lineage>
        <taxon>Bacteria</taxon>
        <taxon>Pseudomonadati</taxon>
        <taxon>Bacteroidota</taxon>
        <taxon>Flavobacteriia</taxon>
        <taxon>Flavobacteriales</taxon>
        <taxon>Flavobacteriaceae</taxon>
        <taxon>Tenacibaculum</taxon>
    </lineage>
</organism>
<keyword evidence="2" id="KW-1185">Reference proteome</keyword>
<reference evidence="1 2" key="1">
    <citation type="submission" date="2018-08" db="EMBL/GenBank/DDBJ databases">
        <title>Genomic Encyclopedia of Type Strains, Phase IV (KMG-IV): sequencing the most valuable type-strain genomes for metagenomic binning, comparative biology and taxonomic classification.</title>
        <authorList>
            <person name="Goeker M."/>
        </authorList>
    </citation>
    <scope>NUCLEOTIDE SEQUENCE [LARGE SCALE GENOMIC DNA]</scope>
    <source>
        <strain evidence="1 2">DSM 18841</strain>
    </source>
</reference>
<sequence length="187" mass="21959">MTIIEKFCKILRARSIENKKSFDVLFGDKLYGNCFSILRQELDSMIRVIYLLNIPQISERELLIQKTLNGDKWTFVNHNNRVQPITDRDMVNIASELWGWTQNVYKFGCAFIHLSNYHNYLTEDPFMALSENEKEDIINQINNYHFANLNLNSNLDDIIPYLPKIMEKITANFECNISNLEKNGNND</sequence>
<gene>
    <name evidence="1" type="ORF">C7448_106107</name>
</gene>
<evidence type="ECO:0000313" key="1">
    <source>
        <dbReference type="EMBL" id="REH47486.1"/>
    </source>
</evidence>
<comment type="caution">
    <text evidence="1">The sequence shown here is derived from an EMBL/GenBank/DDBJ whole genome shotgun (WGS) entry which is preliminary data.</text>
</comment>
<dbReference type="Proteomes" id="UP000256884">
    <property type="component" value="Unassembled WGS sequence"/>
</dbReference>